<keyword evidence="1" id="KW-0812">Transmembrane</keyword>
<reference evidence="2 3" key="1">
    <citation type="submission" date="2018-02" db="EMBL/GenBank/DDBJ databases">
        <title>Genome sequencing of Solimonas sp. HR-BB.</title>
        <authorList>
            <person name="Lee Y."/>
            <person name="Jeon C.O."/>
        </authorList>
    </citation>
    <scope>NUCLEOTIDE SEQUENCE [LARGE SCALE GENOMIC DNA]</scope>
    <source>
        <strain evidence="2 3">HR-BB</strain>
    </source>
</reference>
<accession>A0A2S5TCF3</accession>
<keyword evidence="1" id="KW-1133">Transmembrane helix</keyword>
<dbReference type="EMBL" id="PSNW01000010">
    <property type="protein sequence ID" value="PPE72680.1"/>
    <property type="molecule type" value="Genomic_DNA"/>
</dbReference>
<dbReference type="Proteomes" id="UP000238220">
    <property type="component" value="Unassembled WGS sequence"/>
</dbReference>
<proteinExistence type="predicted"/>
<evidence type="ECO:0000313" key="2">
    <source>
        <dbReference type="EMBL" id="PPE72680.1"/>
    </source>
</evidence>
<sequence>MKYLLHVGLPAVLQVALTLFVMFATRGNGSFVGLAAMLLGVWAIPVTAIVNFARARATPRASATFWISLPVPLLLMLMLLASVSLRL</sequence>
<evidence type="ECO:0000313" key="3">
    <source>
        <dbReference type="Proteomes" id="UP000238220"/>
    </source>
</evidence>
<keyword evidence="3" id="KW-1185">Reference proteome</keyword>
<dbReference type="AlphaFoldDB" id="A0A2S5TCF3"/>
<gene>
    <name evidence="2" type="ORF">C3942_16645</name>
</gene>
<comment type="caution">
    <text evidence="2">The sequence shown here is derived from an EMBL/GenBank/DDBJ whole genome shotgun (WGS) entry which is preliminary data.</text>
</comment>
<protein>
    <submittedName>
        <fullName evidence="2">Uncharacterized protein</fullName>
    </submittedName>
</protein>
<evidence type="ECO:0000256" key="1">
    <source>
        <dbReference type="SAM" id="Phobius"/>
    </source>
</evidence>
<keyword evidence="1" id="KW-0472">Membrane</keyword>
<dbReference type="OrthoDB" id="6120713at2"/>
<organism evidence="2 3">
    <name type="scientific">Solimonas fluminis</name>
    <dbReference type="NCBI Taxonomy" id="2086571"/>
    <lineage>
        <taxon>Bacteria</taxon>
        <taxon>Pseudomonadati</taxon>
        <taxon>Pseudomonadota</taxon>
        <taxon>Gammaproteobacteria</taxon>
        <taxon>Nevskiales</taxon>
        <taxon>Nevskiaceae</taxon>
        <taxon>Solimonas</taxon>
    </lineage>
</organism>
<name>A0A2S5TCF3_9GAMM</name>
<feature type="transmembrane region" description="Helical" evidence="1">
    <location>
        <begin position="31"/>
        <end position="53"/>
    </location>
</feature>
<feature type="transmembrane region" description="Helical" evidence="1">
    <location>
        <begin position="7"/>
        <end position="25"/>
    </location>
</feature>
<feature type="transmembrane region" description="Helical" evidence="1">
    <location>
        <begin position="65"/>
        <end position="85"/>
    </location>
</feature>
<dbReference type="RefSeq" id="WP_104231490.1">
    <property type="nucleotide sequence ID" value="NZ_PSNW01000010.1"/>
</dbReference>